<organism evidence="1 2">
    <name type="scientific">Melanopsichium pennsylvanicum</name>
    <dbReference type="NCBI Taxonomy" id="63383"/>
    <lineage>
        <taxon>Eukaryota</taxon>
        <taxon>Fungi</taxon>
        <taxon>Dikarya</taxon>
        <taxon>Basidiomycota</taxon>
        <taxon>Ustilaginomycotina</taxon>
        <taxon>Ustilaginomycetes</taxon>
        <taxon>Ustilaginales</taxon>
        <taxon>Ustilaginaceae</taxon>
        <taxon>Melanopsichium</taxon>
    </lineage>
</organism>
<keyword evidence="2" id="KW-1185">Reference proteome</keyword>
<comment type="caution">
    <text evidence="1">The sequence shown here is derived from an EMBL/GenBank/DDBJ whole genome shotgun (WGS) entry which is preliminary data.</text>
</comment>
<accession>A0AAJ5C7P6</accession>
<evidence type="ECO:0000313" key="2">
    <source>
        <dbReference type="Proteomes" id="UP001294444"/>
    </source>
</evidence>
<sequence>MCAVQIRYRTGIFEVRRSCSASVRQAYSNLYFPYDSEYCGISLLLEKRYSCCWLITASRFGFLNLQVYAQASITTVTVIYCIVELAAFSSLSQSCASANTHSQARLATLSISRIYLLVHINFLALARRPNIVSHSNANVSNTV</sequence>
<evidence type="ECO:0000313" key="1">
    <source>
        <dbReference type="EMBL" id="SNX87120.1"/>
    </source>
</evidence>
<dbReference type="AlphaFoldDB" id="A0AAJ5C7P6"/>
<protein>
    <submittedName>
        <fullName evidence="1">Uncharacterized protein</fullName>
    </submittedName>
</protein>
<gene>
    <name evidence="1" type="ORF">MEPE_05830</name>
</gene>
<dbReference type="Proteomes" id="UP001294444">
    <property type="component" value="Unassembled WGS sequence"/>
</dbReference>
<reference evidence="1" key="1">
    <citation type="submission" date="2023-10" db="EMBL/GenBank/DDBJ databases">
        <authorList>
            <person name="Guldener U."/>
        </authorList>
    </citation>
    <scope>NUCLEOTIDE SEQUENCE</scope>
    <source>
        <strain evidence="1">Mp4</strain>
    </source>
</reference>
<proteinExistence type="predicted"/>
<dbReference type="EMBL" id="OAPG01000017">
    <property type="protein sequence ID" value="SNX87120.1"/>
    <property type="molecule type" value="Genomic_DNA"/>
</dbReference>
<name>A0AAJ5C7P6_9BASI</name>